<name>A0A166AA22_EXIGL</name>
<reference evidence="1 2" key="1">
    <citation type="journal article" date="2016" name="Mol. Biol. Evol.">
        <title>Comparative Genomics of Early-Diverging Mushroom-Forming Fungi Provides Insights into the Origins of Lignocellulose Decay Capabilities.</title>
        <authorList>
            <person name="Nagy L.G."/>
            <person name="Riley R."/>
            <person name="Tritt A."/>
            <person name="Adam C."/>
            <person name="Daum C."/>
            <person name="Floudas D."/>
            <person name="Sun H."/>
            <person name="Yadav J.S."/>
            <person name="Pangilinan J."/>
            <person name="Larsson K.H."/>
            <person name="Matsuura K."/>
            <person name="Barry K."/>
            <person name="Labutti K."/>
            <person name="Kuo R."/>
            <person name="Ohm R.A."/>
            <person name="Bhattacharya S.S."/>
            <person name="Shirouzu T."/>
            <person name="Yoshinaga Y."/>
            <person name="Martin F.M."/>
            <person name="Grigoriev I.V."/>
            <person name="Hibbett D.S."/>
        </authorList>
    </citation>
    <scope>NUCLEOTIDE SEQUENCE [LARGE SCALE GENOMIC DNA]</scope>
    <source>
        <strain evidence="1 2">HHB12029</strain>
    </source>
</reference>
<keyword evidence="2" id="KW-1185">Reference proteome</keyword>
<dbReference type="Gene3D" id="3.10.450.50">
    <property type="match status" value="1"/>
</dbReference>
<sequence>MSYTVPANPSPQLQAALDWIEGCNAWDGELITKPMSDDIHHTVLPTSITHGFPTSTTKQAWLEKWRFGPLAEQFKITIHEIIEAPPDHVIAHLSSTFRLKSRPEEQFGNEYMIIFQVQKDSSGQHKIVRMKEFMDSLRVSNLIKAANEDAAQSSSH</sequence>
<dbReference type="Proteomes" id="UP000077266">
    <property type="component" value="Unassembled WGS sequence"/>
</dbReference>
<dbReference type="InParanoid" id="A0A166AA22"/>
<dbReference type="AlphaFoldDB" id="A0A166AA22"/>
<accession>A0A166AA22</accession>
<dbReference type="STRING" id="1314781.A0A166AA22"/>
<feature type="non-terminal residue" evidence="1">
    <location>
        <position position="1"/>
    </location>
</feature>
<dbReference type="InterPro" id="IPR032710">
    <property type="entry name" value="NTF2-like_dom_sf"/>
</dbReference>
<organism evidence="1 2">
    <name type="scientific">Exidia glandulosa HHB12029</name>
    <dbReference type="NCBI Taxonomy" id="1314781"/>
    <lineage>
        <taxon>Eukaryota</taxon>
        <taxon>Fungi</taxon>
        <taxon>Dikarya</taxon>
        <taxon>Basidiomycota</taxon>
        <taxon>Agaricomycotina</taxon>
        <taxon>Agaricomycetes</taxon>
        <taxon>Auriculariales</taxon>
        <taxon>Exidiaceae</taxon>
        <taxon>Exidia</taxon>
    </lineage>
</organism>
<dbReference type="EMBL" id="KV426059">
    <property type="protein sequence ID" value="KZV89959.1"/>
    <property type="molecule type" value="Genomic_DNA"/>
</dbReference>
<evidence type="ECO:0000313" key="1">
    <source>
        <dbReference type="EMBL" id="KZV89959.1"/>
    </source>
</evidence>
<gene>
    <name evidence="1" type="ORF">EXIGLDRAFT_838130</name>
</gene>
<proteinExistence type="predicted"/>
<evidence type="ECO:0000313" key="2">
    <source>
        <dbReference type="Proteomes" id="UP000077266"/>
    </source>
</evidence>
<dbReference type="OrthoDB" id="3758478at2759"/>
<protein>
    <recommendedName>
        <fullName evidence="3">SnoaL-like domain-containing protein</fullName>
    </recommendedName>
</protein>
<dbReference type="SUPFAM" id="SSF54427">
    <property type="entry name" value="NTF2-like"/>
    <property type="match status" value="1"/>
</dbReference>
<evidence type="ECO:0008006" key="3">
    <source>
        <dbReference type="Google" id="ProtNLM"/>
    </source>
</evidence>